<evidence type="ECO:0000256" key="2">
    <source>
        <dbReference type="ARBA" id="ARBA00022691"/>
    </source>
</evidence>
<evidence type="ECO:0000256" key="1">
    <source>
        <dbReference type="ARBA" id="ARBA00001966"/>
    </source>
</evidence>
<name>A0A7G6E525_THEFR</name>
<comment type="cofactor">
    <cofactor evidence="1">
        <name>[4Fe-4S] cluster</name>
        <dbReference type="ChEBI" id="CHEBI:49883"/>
    </cofactor>
</comment>
<evidence type="ECO:0000256" key="5">
    <source>
        <dbReference type="ARBA" id="ARBA00023014"/>
    </source>
</evidence>
<reference evidence="7 8" key="1">
    <citation type="journal article" date="2019" name="Front. Microbiol.">
        <title>Thermoanaerosceptrum fracticalcis gen. nov. sp. nov., a Novel Fumarate-Fermenting Microorganism From a Deep Fractured Carbonate Aquifer of the US Great Basin.</title>
        <authorList>
            <person name="Hamilton-Brehm S.D."/>
            <person name="Stewart L.E."/>
            <person name="Zavarin M."/>
            <person name="Caldwell M."/>
            <person name="Lawson P.A."/>
            <person name="Onstott T.C."/>
            <person name="Grzymski J."/>
            <person name="Neveux I."/>
            <person name="Lollar B.S."/>
            <person name="Russell C.E."/>
            <person name="Moser D.P."/>
        </authorList>
    </citation>
    <scope>NUCLEOTIDE SEQUENCE [LARGE SCALE GENOMIC DNA]</scope>
    <source>
        <strain evidence="7 8">DRI-13</strain>
    </source>
</reference>
<keyword evidence="8" id="KW-1185">Reference proteome</keyword>
<dbReference type="SUPFAM" id="SSF102114">
    <property type="entry name" value="Radical SAM enzymes"/>
    <property type="match status" value="1"/>
</dbReference>
<evidence type="ECO:0000259" key="6">
    <source>
        <dbReference type="PROSITE" id="PS51918"/>
    </source>
</evidence>
<dbReference type="SMART" id="SM00729">
    <property type="entry name" value="Elp3"/>
    <property type="match status" value="1"/>
</dbReference>
<keyword evidence="3" id="KW-0479">Metal-binding</keyword>
<dbReference type="EMBL" id="CP045798">
    <property type="protein sequence ID" value="QNB47179.1"/>
    <property type="molecule type" value="Genomic_DNA"/>
</dbReference>
<accession>A0A7G6E525</accession>
<dbReference type="InterPro" id="IPR058240">
    <property type="entry name" value="rSAM_sf"/>
</dbReference>
<protein>
    <submittedName>
        <fullName evidence="7">Radical SAM protein</fullName>
    </submittedName>
</protein>
<keyword evidence="2" id="KW-0949">S-adenosyl-L-methionine</keyword>
<dbReference type="SFLD" id="SFLDS00029">
    <property type="entry name" value="Radical_SAM"/>
    <property type="match status" value="1"/>
</dbReference>
<keyword evidence="4" id="KW-0408">Iron</keyword>
<dbReference type="OrthoDB" id="9777636at2"/>
<evidence type="ECO:0000313" key="8">
    <source>
        <dbReference type="Proteomes" id="UP000515847"/>
    </source>
</evidence>
<dbReference type="CDD" id="cd01335">
    <property type="entry name" value="Radical_SAM"/>
    <property type="match status" value="1"/>
</dbReference>
<keyword evidence="5" id="KW-0411">Iron-sulfur</keyword>
<evidence type="ECO:0000313" key="7">
    <source>
        <dbReference type="EMBL" id="QNB47179.1"/>
    </source>
</evidence>
<dbReference type="Pfam" id="PF04055">
    <property type="entry name" value="Radical_SAM"/>
    <property type="match status" value="1"/>
</dbReference>
<dbReference type="Gene3D" id="3.20.20.70">
    <property type="entry name" value="Aldolase class I"/>
    <property type="match status" value="1"/>
</dbReference>
<dbReference type="PANTHER" id="PTHR43409">
    <property type="entry name" value="ANAEROBIC MAGNESIUM-PROTOPORPHYRIN IX MONOMETHYL ESTER CYCLASE-RELATED"/>
    <property type="match status" value="1"/>
</dbReference>
<proteinExistence type="predicted"/>
<dbReference type="InterPro" id="IPR007197">
    <property type="entry name" value="rSAM"/>
</dbReference>
<dbReference type="GO" id="GO:0051536">
    <property type="term" value="F:iron-sulfur cluster binding"/>
    <property type="evidence" value="ECO:0007669"/>
    <property type="project" value="UniProtKB-KW"/>
</dbReference>
<dbReference type="InterPro" id="IPR006638">
    <property type="entry name" value="Elp3/MiaA/NifB-like_rSAM"/>
</dbReference>
<dbReference type="SFLD" id="SFLDG01082">
    <property type="entry name" value="B12-binding_domain_containing"/>
    <property type="match status" value="1"/>
</dbReference>
<dbReference type="PROSITE" id="PS51918">
    <property type="entry name" value="RADICAL_SAM"/>
    <property type="match status" value="1"/>
</dbReference>
<dbReference type="GO" id="GO:0003824">
    <property type="term" value="F:catalytic activity"/>
    <property type="evidence" value="ECO:0007669"/>
    <property type="project" value="InterPro"/>
</dbReference>
<evidence type="ECO:0000256" key="4">
    <source>
        <dbReference type="ARBA" id="ARBA00023004"/>
    </source>
</evidence>
<feature type="domain" description="Radical SAM core" evidence="6">
    <location>
        <begin position="9"/>
        <end position="242"/>
    </location>
</feature>
<dbReference type="AlphaFoldDB" id="A0A7G6E525"/>
<dbReference type="RefSeq" id="WP_034422604.1">
    <property type="nucleotide sequence ID" value="NZ_CP045798.1"/>
</dbReference>
<dbReference type="KEGG" id="tfr:BR63_13230"/>
<organism evidence="7 8">
    <name type="scientific">Thermanaerosceptrum fracticalcis</name>
    <dbReference type="NCBI Taxonomy" id="1712410"/>
    <lineage>
        <taxon>Bacteria</taxon>
        <taxon>Bacillati</taxon>
        <taxon>Bacillota</taxon>
        <taxon>Clostridia</taxon>
        <taxon>Eubacteriales</taxon>
        <taxon>Peptococcaceae</taxon>
        <taxon>Thermanaerosceptrum</taxon>
    </lineage>
</organism>
<dbReference type="InterPro" id="IPR051198">
    <property type="entry name" value="BchE-like"/>
</dbReference>
<evidence type="ECO:0000256" key="3">
    <source>
        <dbReference type="ARBA" id="ARBA00022723"/>
    </source>
</evidence>
<sequence length="291" mass="33560">MRYEGMVYRPPSEAYSFILQATIGCPHNKCAFCNLYKEKRFRIRSVQELKEDIDEGKKYYGEGVRSLFLADGNSILMRTDQLAEIIAYAYKVFPRLERVTTYGSSQYIDKKTEAEMRTLREAGLTRIHTGMETGYDPLLVEIKKGTSVEQQIRVGLKVRQAGIELSEYIMVGLGGYKWTKEHALESARVLNAINPDFIRLRTFVPTQGSILAEKYCAGEFKLLEPHDALKEIRLLVENLNVESFLASDHYLNFWDVSGELPQEKEKILREIDYAMTLPRHRFRGLGMMESM</sequence>
<dbReference type="PANTHER" id="PTHR43409:SF4">
    <property type="entry name" value="RADICAL SAM SUPERFAMILY PROTEIN"/>
    <property type="match status" value="1"/>
</dbReference>
<dbReference type="SFLD" id="SFLDG01095">
    <property type="entry name" value="Uncharacterised_Radical_SAM_Su"/>
    <property type="match status" value="1"/>
</dbReference>
<dbReference type="InterPro" id="IPR013785">
    <property type="entry name" value="Aldolase_TIM"/>
</dbReference>
<gene>
    <name evidence="7" type="ORF">BR63_13230</name>
</gene>
<dbReference type="GO" id="GO:0046872">
    <property type="term" value="F:metal ion binding"/>
    <property type="evidence" value="ECO:0007669"/>
    <property type="project" value="UniProtKB-KW"/>
</dbReference>
<dbReference type="PROSITE" id="PS51257">
    <property type="entry name" value="PROKAR_LIPOPROTEIN"/>
    <property type="match status" value="1"/>
</dbReference>
<dbReference type="Proteomes" id="UP000515847">
    <property type="component" value="Chromosome"/>
</dbReference>